<dbReference type="Proteomes" id="UP001185873">
    <property type="component" value="Unassembled WGS sequence"/>
</dbReference>
<reference evidence="4" key="1">
    <citation type="submission" date="2023-10" db="EMBL/GenBank/DDBJ databases">
        <title>Development of a sustainable strategy for remediation of hydrocarbon-contaminated territories based on the waste exchange concept.</title>
        <authorList>
            <person name="Krivoruchko A."/>
        </authorList>
    </citation>
    <scope>NUCLEOTIDE SEQUENCE</scope>
    <source>
        <strain evidence="4">IEGM 1175</strain>
    </source>
</reference>
<keyword evidence="2" id="KW-0812">Transmembrane</keyword>
<dbReference type="InterPro" id="IPR007621">
    <property type="entry name" value="TPM_dom"/>
</dbReference>
<keyword evidence="1" id="KW-0175">Coiled coil</keyword>
<dbReference type="EMBL" id="JAWLKJ010000003">
    <property type="protein sequence ID" value="MDV6300103.1"/>
    <property type="molecule type" value="Genomic_DNA"/>
</dbReference>
<organism evidence="4 5">
    <name type="scientific">Dietzia maris</name>
    <dbReference type="NCBI Taxonomy" id="37915"/>
    <lineage>
        <taxon>Bacteria</taxon>
        <taxon>Bacillati</taxon>
        <taxon>Actinomycetota</taxon>
        <taxon>Actinomycetes</taxon>
        <taxon>Mycobacteriales</taxon>
        <taxon>Dietziaceae</taxon>
        <taxon>Dietzia</taxon>
    </lineage>
</organism>
<dbReference type="Pfam" id="PF04536">
    <property type="entry name" value="TPM_phosphatase"/>
    <property type="match status" value="1"/>
</dbReference>
<dbReference type="AlphaFoldDB" id="A0AAE4U865"/>
<evidence type="ECO:0000256" key="2">
    <source>
        <dbReference type="SAM" id="Phobius"/>
    </source>
</evidence>
<name>A0AAE4U865_9ACTN</name>
<proteinExistence type="predicted"/>
<feature type="transmembrane region" description="Helical" evidence="2">
    <location>
        <begin position="185"/>
        <end position="205"/>
    </location>
</feature>
<evidence type="ECO:0000313" key="4">
    <source>
        <dbReference type="EMBL" id="MDV6300103.1"/>
    </source>
</evidence>
<keyword evidence="2" id="KW-0472">Membrane</keyword>
<gene>
    <name evidence="4" type="ORF">R3P82_13400</name>
</gene>
<comment type="caution">
    <text evidence="4">The sequence shown here is derived from an EMBL/GenBank/DDBJ whole genome shotgun (WGS) entry which is preliminary data.</text>
</comment>
<keyword evidence="2" id="KW-1133">Transmembrane helix</keyword>
<evidence type="ECO:0000313" key="5">
    <source>
        <dbReference type="Proteomes" id="UP001185873"/>
    </source>
</evidence>
<dbReference type="RefSeq" id="WP_317470705.1">
    <property type="nucleotide sequence ID" value="NZ_JAWLKJ010000003.1"/>
</dbReference>
<sequence length="702" mass="72636">MIAAQLLPAAARRPRSRFSQAPVTALATVVAFLACALVWAAPGASAEPPSNLQQQLTDSAGVLGGDTSEVESRLAELRSSDQIQLWVTFVDTLDGIPVEQWTQQTRELSDLGASDALLVVAVDEGRYWFEFDDPEASPTADQLTAQEIADRDIEPRLATGDWAGAVTGAADGLERQGSGSEISPFAILAIIVVIIALVAAVVLFARRRRATRTARQAEDARDIPGDDTARMSALPVEVLDARARSGLADADQSVDASTDALETAAGEFGELRTRPFRSALDSARAEVAAAHALVQRLDDDIPETPDQRKAMLLEVAARAERAERGLEGQATAFAEMRDLLINGAASVDTLTRRAVSLRARLPEAEKTMADLRERFPSAVLSSISDNLSLAGELLDAAEGETVRARAALARPVGEQGEAVDAITSAEGELSRAEKLVNGVEHAADDIATARRDLDPLIEEVEEELTMASRLLASTDVSDTSSQTLTQVAAAAREAVDAARRDGQTDPLGTFSHLIDVDRDLDEALAAAGHEAEAANRARAARRAAITRAAGAVREADDFIGSRSYVIGQAARTRLAAAKSSLATAEGTVGPAAFPAAERALNLAREALRLAQSDASRPQYSGGYGGYGGRGGPYGRGGRRGSSTGAMVGGMVAGALIQGMLRGGGGGFGSARGFGGGGLGGGFGGGFGGGGGGFGGGGAGGRF</sequence>
<feature type="coiled-coil region" evidence="1">
    <location>
        <begin position="347"/>
        <end position="374"/>
    </location>
</feature>
<protein>
    <submittedName>
        <fullName evidence="4">TPM domain-containing protein</fullName>
    </submittedName>
</protein>
<evidence type="ECO:0000259" key="3">
    <source>
        <dbReference type="Pfam" id="PF04536"/>
    </source>
</evidence>
<dbReference type="Gene3D" id="3.10.310.50">
    <property type="match status" value="1"/>
</dbReference>
<evidence type="ECO:0000256" key="1">
    <source>
        <dbReference type="SAM" id="Coils"/>
    </source>
</evidence>
<feature type="domain" description="TPM" evidence="3">
    <location>
        <begin position="57"/>
        <end position="175"/>
    </location>
</feature>
<accession>A0AAE4U865</accession>